<dbReference type="RefSeq" id="WP_057434283.1">
    <property type="nucleotide sequence ID" value="NZ_LIHQ01000246.1"/>
</dbReference>
<evidence type="ECO:0008006" key="3">
    <source>
        <dbReference type="Google" id="ProtNLM"/>
    </source>
</evidence>
<name>A0A0N8TAN4_PSEA0</name>
<proteinExistence type="predicted"/>
<evidence type="ECO:0000313" key="1">
    <source>
        <dbReference type="EMBL" id="KPZ05681.1"/>
    </source>
</evidence>
<dbReference type="Proteomes" id="UP000050266">
    <property type="component" value="Unassembled WGS sequence"/>
</dbReference>
<comment type="caution">
    <text evidence="1">The sequence shown here is derived from an EMBL/GenBank/DDBJ whole genome shotgun (WGS) entry which is preliminary data.</text>
</comment>
<accession>A0A0N8TAN4</accession>
<dbReference type="EMBL" id="LJRQ01000433">
    <property type="protein sequence ID" value="KPZ05681.1"/>
    <property type="molecule type" value="Genomic_DNA"/>
</dbReference>
<reference evidence="1 2" key="1">
    <citation type="submission" date="2015-09" db="EMBL/GenBank/DDBJ databases">
        <title>Genome announcement of multiple Pseudomonas syringae strains.</title>
        <authorList>
            <person name="Thakur S."/>
            <person name="Wang P.W."/>
            <person name="Gong Y."/>
            <person name="Weir B.S."/>
            <person name="Guttman D.S."/>
        </authorList>
    </citation>
    <scope>NUCLEOTIDE SEQUENCE [LARGE SCALE GENOMIC DNA]</scope>
    <source>
        <strain evidence="1 2">ICMP3962</strain>
    </source>
</reference>
<gene>
    <name evidence="1" type="ORF">ALO41_200188</name>
</gene>
<evidence type="ECO:0000313" key="2">
    <source>
        <dbReference type="Proteomes" id="UP000050266"/>
    </source>
</evidence>
<dbReference type="OrthoDB" id="6637839at2"/>
<dbReference type="PATRIC" id="fig|251720.4.peg.1029"/>
<dbReference type="AlphaFoldDB" id="A0A0N8TAN4"/>
<organism evidence="1 2">
    <name type="scientific">Pseudomonas amygdali pv. ulmi</name>
    <dbReference type="NCBI Taxonomy" id="251720"/>
    <lineage>
        <taxon>Bacteria</taxon>
        <taxon>Pseudomonadati</taxon>
        <taxon>Pseudomonadota</taxon>
        <taxon>Gammaproteobacteria</taxon>
        <taxon>Pseudomonadales</taxon>
        <taxon>Pseudomonadaceae</taxon>
        <taxon>Pseudomonas</taxon>
        <taxon>Pseudomonas amygdali</taxon>
    </lineage>
</organism>
<protein>
    <recommendedName>
        <fullName evidence="3">PrgI family protein</fullName>
    </recommendedName>
</protein>
<sequence>MDEHRNPNLKNKAVFTQRDTSLGIPTRVFVGTAFLILFAAVVFCSYLGWWVGLPATVILALVIFLPVYLIHEEDPEAYVVWLRSIFTASRLSAVRNTRRRMLVLIPDGAGHFNIKTITQGNSK</sequence>